<keyword evidence="12 13" id="KW-0472">Membrane</keyword>
<name>A0ABW4GH67_9ACTN</name>
<reference evidence="19" key="1">
    <citation type="journal article" date="2019" name="Int. J. Syst. Evol. Microbiol.">
        <title>The Global Catalogue of Microorganisms (GCM) 10K type strain sequencing project: providing services to taxonomists for standard genome sequencing and annotation.</title>
        <authorList>
            <consortium name="The Broad Institute Genomics Platform"/>
            <consortium name="The Broad Institute Genome Sequencing Center for Infectious Disease"/>
            <person name="Wu L."/>
            <person name="Ma J."/>
        </authorList>
    </citation>
    <scope>NUCLEOTIDE SEQUENCE [LARGE SCALE GENOMIC DNA]</scope>
    <source>
        <strain evidence="19">CGMCC 1.15399</strain>
    </source>
</reference>
<dbReference type="InterPro" id="IPR014001">
    <property type="entry name" value="Helicase_ATP-bd"/>
</dbReference>
<dbReference type="PROSITE" id="PS01312">
    <property type="entry name" value="SECA"/>
    <property type="match status" value="1"/>
</dbReference>
<dbReference type="PANTHER" id="PTHR30612">
    <property type="entry name" value="SECA INNER MEMBRANE COMPONENT OF SEC PROTEIN SECRETION SYSTEM"/>
    <property type="match status" value="1"/>
</dbReference>
<comment type="cofactor">
    <cofactor evidence="1">
        <name>Zn(2+)</name>
        <dbReference type="ChEBI" id="CHEBI:29105"/>
    </cofactor>
</comment>
<keyword evidence="11 13" id="KW-1278">Translocase</keyword>
<feature type="region of interest" description="Disordered" evidence="14">
    <location>
        <begin position="905"/>
        <end position="930"/>
    </location>
</feature>
<dbReference type="InterPro" id="IPR001650">
    <property type="entry name" value="Helicase_C-like"/>
</dbReference>
<feature type="compositionally biased region" description="Basic and acidic residues" evidence="14">
    <location>
        <begin position="921"/>
        <end position="930"/>
    </location>
</feature>
<feature type="binding site" evidence="13">
    <location>
        <position position="504"/>
    </location>
    <ligand>
        <name>ATP</name>
        <dbReference type="ChEBI" id="CHEBI:30616"/>
    </ligand>
</feature>
<dbReference type="EMBL" id="JBHUCM010000031">
    <property type="protein sequence ID" value="MFD1542127.1"/>
    <property type="molecule type" value="Genomic_DNA"/>
</dbReference>
<evidence type="ECO:0000256" key="5">
    <source>
        <dbReference type="ARBA" id="ARBA00022475"/>
    </source>
</evidence>
<sequence length="930" mass="104526">MAAILDKILRAGEGKTLRKLKRIADQVNSIEDDFTSLSDAELRALTDEFKQRLDAGETLDDLLPEAFATVREAARRVLGQRHFDVQIMGGASLHMGNISEMKTGEGKTLTCTLPAYLNALAGNGVHVITVNDYLVKVGAEHMGRVYRFLGLEVGMILAGQAPEERRKQYEADITYGTNNEFGFDYLRDNMAWSLDECVQRGHHFAIVDEVDSILIDEARTPLIISGPGEQSGKWYTEFAKIVPRLRRGVEAKSPDEESTGDYIVDEKKRTVGVLESGVAKVEDWLGIDNLYKAEHTHLVGFLNNALKAKDLFKKDKDYIVSDGEVLIVDEFTGRILHGRRYNEGMHQAIEAKEGVKIKDENQTLATVTLQNYFRLYKKLSGMTGTAVTEANEFHQTYKLGVVPIPTNRPMIRKDQADVVYKTEDAKFAAVVEDIKERYDTGQPVLVGTTSVEKSERLSKALKRRGVQHEVLNAKNHAREAAIVAEAGRKGAVTVATNMAGRGTDIMLGGNSEFRADLELRQRGLDPLETPEEYEKAWPEALEKAKAAVKAEHDEVTLLGGLYVLGTERHESRRIDNQLRGRSGRQGDPGESRFYLSLGDDLMRLFNSARVEMIMTRLNIPDDQPIESGIVSKAIASAQHQVEQQNFEIRKEVLKYDEVMNRQRKVIYAERHRVLEGADLHEQVRGFVGEVIDGYVAGATAEGFAEEWDLDKLWKAFSELYPVTLTIDNVVEEAGSREELTAELISEKVKKDALEAYARREEELGADATREFERRVILSVLDRKWREHLYEMDYLREGIGMRAYAQKDPQIEYQREGFEMFAAMLEGIKEDSVGFLFNIEVEVQENPIVEEEDAMMAETRSIIARGLRGPERPAELEYTAPGEAGEVEHTRVRSTSAERAAYGNVERNAPCPCGSGKKYKRCHGDPKHTEA</sequence>
<dbReference type="Pfam" id="PF01043">
    <property type="entry name" value="SecA_PP_bind"/>
    <property type="match status" value="1"/>
</dbReference>
<dbReference type="InterPro" id="IPR000185">
    <property type="entry name" value="SecA"/>
</dbReference>
<dbReference type="InterPro" id="IPR011130">
    <property type="entry name" value="SecA_preprotein_X-link_dom"/>
</dbReference>
<evidence type="ECO:0000256" key="12">
    <source>
        <dbReference type="ARBA" id="ARBA00023136"/>
    </source>
</evidence>
<dbReference type="PROSITE" id="PS51194">
    <property type="entry name" value="HELICASE_CTER"/>
    <property type="match status" value="1"/>
</dbReference>
<feature type="domain" description="Helicase ATP-binding" evidence="15">
    <location>
        <begin position="88"/>
        <end position="245"/>
    </location>
</feature>
<keyword evidence="8 13" id="KW-0547">Nucleotide-binding</keyword>
<dbReference type="HAMAP" id="MF_01382">
    <property type="entry name" value="SecA"/>
    <property type="match status" value="1"/>
</dbReference>
<gene>
    <name evidence="13 18" type="primary">secA</name>
    <name evidence="18" type="ORF">ACFSJ0_34110</name>
</gene>
<evidence type="ECO:0000256" key="6">
    <source>
        <dbReference type="ARBA" id="ARBA00022490"/>
    </source>
</evidence>
<feature type="domain" description="SecA family profile" evidence="17">
    <location>
        <begin position="2"/>
        <end position="626"/>
    </location>
</feature>
<keyword evidence="4 13" id="KW-0813">Transport</keyword>
<evidence type="ECO:0000256" key="7">
    <source>
        <dbReference type="ARBA" id="ARBA00022723"/>
    </source>
</evidence>
<dbReference type="PROSITE" id="PS51196">
    <property type="entry name" value="SECA_MOTOR_DEAD"/>
    <property type="match status" value="1"/>
</dbReference>
<protein>
    <recommendedName>
        <fullName evidence="13">Protein translocase subunit SecA</fullName>
        <ecNumber evidence="13">7.4.2.8</ecNumber>
    </recommendedName>
</protein>
<keyword evidence="13" id="KW-0653">Protein transport</keyword>
<feature type="domain" description="Helicase C-terminal" evidence="16">
    <location>
        <begin position="433"/>
        <end position="631"/>
    </location>
</feature>
<dbReference type="Proteomes" id="UP001597097">
    <property type="component" value="Unassembled WGS sequence"/>
</dbReference>
<dbReference type="NCBIfam" id="NF009538">
    <property type="entry name" value="PRK12904.1"/>
    <property type="match status" value="1"/>
</dbReference>
<evidence type="ECO:0000256" key="3">
    <source>
        <dbReference type="ARBA" id="ARBA00007650"/>
    </source>
</evidence>
<dbReference type="InterPro" id="IPR011116">
    <property type="entry name" value="SecA_Wing/Scaffold"/>
</dbReference>
<dbReference type="Pfam" id="PF07517">
    <property type="entry name" value="SecA_DEAD"/>
    <property type="match status" value="1"/>
</dbReference>
<evidence type="ECO:0000256" key="13">
    <source>
        <dbReference type="HAMAP-Rule" id="MF_01382"/>
    </source>
</evidence>
<evidence type="ECO:0000256" key="14">
    <source>
        <dbReference type="SAM" id="MobiDB-lite"/>
    </source>
</evidence>
<evidence type="ECO:0000313" key="18">
    <source>
        <dbReference type="EMBL" id="MFD1542127.1"/>
    </source>
</evidence>
<evidence type="ECO:0000256" key="1">
    <source>
        <dbReference type="ARBA" id="ARBA00001947"/>
    </source>
</evidence>
<dbReference type="InterPro" id="IPR011115">
    <property type="entry name" value="SecA_DEAD"/>
</dbReference>
<dbReference type="EC" id="7.4.2.8" evidence="13"/>
<keyword evidence="7" id="KW-0479">Metal-binding</keyword>
<dbReference type="SMART" id="SM00958">
    <property type="entry name" value="SecA_PP_bind"/>
    <property type="match status" value="1"/>
</dbReference>
<evidence type="ECO:0000256" key="4">
    <source>
        <dbReference type="ARBA" id="ARBA00022448"/>
    </source>
</evidence>
<comment type="function">
    <text evidence="13">Part of the Sec protein translocase complex. Interacts with the SecYEG preprotein conducting channel. Has a central role in coupling the hydrolysis of ATP to the transfer of proteins into and across the cell membrane, serving as an ATP-driven molecular motor driving the stepwise translocation of polypeptide chains across the membrane.</text>
</comment>
<evidence type="ECO:0000256" key="8">
    <source>
        <dbReference type="ARBA" id="ARBA00022741"/>
    </source>
</evidence>
<keyword evidence="5 13" id="KW-1003">Cell membrane</keyword>
<dbReference type="Pfam" id="PF07516">
    <property type="entry name" value="SecA_SW"/>
    <property type="match status" value="1"/>
</dbReference>
<dbReference type="PANTHER" id="PTHR30612:SF0">
    <property type="entry name" value="CHLOROPLAST PROTEIN-TRANSPORTING ATPASE"/>
    <property type="match status" value="1"/>
</dbReference>
<dbReference type="RefSeq" id="WP_219538254.1">
    <property type="nucleotide sequence ID" value="NZ_JAHKRM010000045.1"/>
</dbReference>
<dbReference type="CDD" id="cd18803">
    <property type="entry name" value="SF2_C_secA"/>
    <property type="match status" value="1"/>
</dbReference>
<dbReference type="Pfam" id="PF21090">
    <property type="entry name" value="P-loop_SecA"/>
    <property type="match status" value="1"/>
</dbReference>
<comment type="similarity">
    <text evidence="3 13">Belongs to the SecA family.</text>
</comment>
<dbReference type="InterPro" id="IPR014018">
    <property type="entry name" value="SecA_motor_DEAD"/>
</dbReference>
<feature type="binding site" evidence="13">
    <location>
        <position position="86"/>
    </location>
    <ligand>
        <name>ATP</name>
        <dbReference type="ChEBI" id="CHEBI:30616"/>
    </ligand>
</feature>
<dbReference type="SMART" id="SM00957">
    <property type="entry name" value="SecA_DEAD"/>
    <property type="match status" value="1"/>
</dbReference>
<keyword evidence="6 13" id="KW-0963">Cytoplasm</keyword>
<evidence type="ECO:0000259" key="17">
    <source>
        <dbReference type="PROSITE" id="PS51196"/>
    </source>
</evidence>
<dbReference type="NCBIfam" id="TIGR00963">
    <property type="entry name" value="secA"/>
    <property type="match status" value="1"/>
</dbReference>
<evidence type="ECO:0000256" key="10">
    <source>
        <dbReference type="ARBA" id="ARBA00022840"/>
    </source>
</evidence>
<dbReference type="InterPro" id="IPR020937">
    <property type="entry name" value="SecA_CS"/>
</dbReference>
<dbReference type="PROSITE" id="PS51192">
    <property type="entry name" value="HELICASE_ATP_BIND_1"/>
    <property type="match status" value="1"/>
</dbReference>
<comment type="subcellular location">
    <subcellularLocation>
        <location evidence="13">Cell membrane</location>
        <topology evidence="13">Peripheral membrane protein</topology>
        <orientation evidence="13">Cytoplasmic side</orientation>
    </subcellularLocation>
    <subcellularLocation>
        <location evidence="13">Cytoplasm</location>
    </subcellularLocation>
    <subcellularLocation>
        <location evidence="2">Membrane</location>
        <topology evidence="2">Peripheral membrane protein</topology>
    </subcellularLocation>
    <text evidence="13">Distribution is 50-50.</text>
</comment>
<organism evidence="18 19">
    <name type="scientific">Nonomuraea guangzhouensis</name>
    <dbReference type="NCBI Taxonomy" id="1291555"/>
    <lineage>
        <taxon>Bacteria</taxon>
        <taxon>Bacillati</taxon>
        <taxon>Actinomycetota</taxon>
        <taxon>Actinomycetes</taxon>
        <taxon>Streptosporangiales</taxon>
        <taxon>Streptosporangiaceae</taxon>
        <taxon>Nonomuraea</taxon>
    </lineage>
</organism>
<comment type="catalytic activity">
    <reaction evidence="13">
        <text>ATP + H2O + cellular proteinSide 1 = ADP + phosphate + cellular proteinSide 2.</text>
        <dbReference type="EC" id="7.4.2.8"/>
    </reaction>
</comment>
<evidence type="ECO:0000256" key="2">
    <source>
        <dbReference type="ARBA" id="ARBA00004170"/>
    </source>
</evidence>
<dbReference type="CDD" id="cd17928">
    <property type="entry name" value="DEXDc_SecA"/>
    <property type="match status" value="1"/>
</dbReference>
<keyword evidence="9" id="KW-0862">Zinc</keyword>
<comment type="caution">
    <text evidence="18">The sequence shown here is derived from an EMBL/GenBank/DDBJ whole genome shotgun (WGS) entry which is preliminary data.</text>
</comment>
<keyword evidence="19" id="KW-1185">Reference proteome</keyword>
<evidence type="ECO:0000259" key="15">
    <source>
        <dbReference type="PROSITE" id="PS51192"/>
    </source>
</evidence>
<feature type="binding site" evidence="13">
    <location>
        <begin position="104"/>
        <end position="108"/>
    </location>
    <ligand>
        <name>ATP</name>
        <dbReference type="ChEBI" id="CHEBI:30616"/>
    </ligand>
</feature>
<keyword evidence="13" id="KW-0811">Translocation</keyword>
<comment type="subunit">
    <text evidence="13">Monomer and homodimer. Part of the essential Sec protein translocation apparatus which comprises SecA, SecYEG and auxiliary proteins SecDF. Other proteins may also be involved.</text>
</comment>
<dbReference type="Pfam" id="PF02810">
    <property type="entry name" value="SEC-C"/>
    <property type="match status" value="1"/>
</dbReference>
<accession>A0ABW4GH67</accession>
<dbReference type="InterPro" id="IPR044722">
    <property type="entry name" value="SecA_SF2_C"/>
</dbReference>
<evidence type="ECO:0000313" key="19">
    <source>
        <dbReference type="Proteomes" id="UP001597097"/>
    </source>
</evidence>
<evidence type="ECO:0000259" key="16">
    <source>
        <dbReference type="PROSITE" id="PS51194"/>
    </source>
</evidence>
<dbReference type="InterPro" id="IPR004027">
    <property type="entry name" value="SEC_C_motif"/>
</dbReference>
<proteinExistence type="inferred from homology"/>
<evidence type="ECO:0000256" key="11">
    <source>
        <dbReference type="ARBA" id="ARBA00022967"/>
    </source>
</evidence>
<keyword evidence="10 13" id="KW-0067">ATP-binding</keyword>
<evidence type="ECO:0000256" key="9">
    <source>
        <dbReference type="ARBA" id="ARBA00022833"/>
    </source>
</evidence>